<dbReference type="EMBL" id="CAJNOK010017429">
    <property type="protein sequence ID" value="CAF1263783.1"/>
    <property type="molecule type" value="Genomic_DNA"/>
</dbReference>
<sequence length="117" mass="13310">MRKSGLNDAENSLVWNELVYYLKDLNEQNTSIVIKPSVVKTLIQTMNYLGNDALIAVECFLQIGNSSKLKQAVEYKFDLLCDLFQVSLSSHSTNIELVQMIAKKFLTSIRVYSNTQK</sequence>
<evidence type="ECO:0000313" key="5">
    <source>
        <dbReference type="Proteomes" id="UP000663829"/>
    </source>
</evidence>
<dbReference type="EMBL" id="CAJNOQ010002175">
    <property type="protein sequence ID" value="CAF0943427.1"/>
    <property type="molecule type" value="Genomic_DNA"/>
</dbReference>
<evidence type="ECO:0000313" key="1">
    <source>
        <dbReference type="EMBL" id="CAF0943427.1"/>
    </source>
</evidence>
<organism evidence="1 5">
    <name type="scientific">Didymodactylos carnosus</name>
    <dbReference type="NCBI Taxonomy" id="1234261"/>
    <lineage>
        <taxon>Eukaryota</taxon>
        <taxon>Metazoa</taxon>
        <taxon>Spiralia</taxon>
        <taxon>Gnathifera</taxon>
        <taxon>Rotifera</taxon>
        <taxon>Eurotatoria</taxon>
        <taxon>Bdelloidea</taxon>
        <taxon>Philodinida</taxon>
        <taxon>Philodinidae</taxon>
        <taxon>Didymodactylos</taxon>
    </lineage>
</organism>
<evidence type="ECO:0000313" key="2">
    <source>
        <dbReference type="EMBL" id="CAF1263783.1"/>
    </source>
</evidence>
<dbReference type="EMBL" id="CAJOBA010038985">
    <property type="protein sequence ID" value="CAF4070158.1"/>
    <property type="molecule type" value="Genomic_DNA"/>
</dbReference>
<gene>
    <name evidence="1" type="ORF">GPM918_LOCUS10836</name>
    <name evidence="2" type="ORF">OVA965_LOCUS26857</name>
    <name evidence="3" type="ORF">SRO942_LOCUS10837</name>
    <name evidence="4" type="ORF">TMI583_LOCUS27598</name>
</gene>
<dbReference type="EMBL" id="CAJOBC010002175">
    <property type="protein sequence ID" value="CAF3719706.1"/>
    <property type="molecule type" value="Genomic_DNA"/>
</dbReference>
<dbReference type="Proteomes" id="UP000677228">
    <property type="component" value="Unassembled WGS sequence"/>
</dbReference>
<evidence type="ECO:0000313" key="3">
    <source>
        <dbReference type="EMBL" id="CAF3719706.1"/>
    </source>
</evidence>
<evidence type="ECO:0000313" key="4">
    <source>
        <dbReference type="EMBL" id="CAF4070158.1"/>
    </source>
</evidence>
<dbReference type="Proteomes" id="UP000681722">
    <property type="component" value="Unassembled WGS sequence"/>
</dbReference>
<comment type="caution">
    <text evidence="1">The sequence shown here is derived from an EMBL/GenBank/DDBJ whole genome shotgun (WGS) entry which is preliminary data.</text>
</comment>
<dbReference type="AlphaFoldDB" id="A0A814CKG7"/>
<reference evidence="1" key="1">
    <citation type="submission" date="2021-02" db="EMBL/GenBank/DDBJ databases">
        <authorList>
            <person name="Nowell W R."/>
        </authorList>
    </citation>
    <scope>NUCLEOTIDE SEQUENCE</scope>
</reference>
<accession>A0A814CKG7</accession>
<proteinExistence type="predicted"/>
<protein>
    <submittedName>
        <fullName evidence="1">Uncharacterized protein</fullName>
    </submittedName>
</protein>
<name>A0A814CKG7_9BILA</name>
<dbReference type="Proteomes" id="UP000663829">
    <property type="component" value="Unassembled WGS sequence"/>
</dbReference>
<keyword evidence="5" id="KW-1185">Reference proteome</keyword>
<dbReference type="Proteomes" id="UP000682733">
    <property type="component" value="Unassembled WGS sequence"/>
</dbReference>